<evidence type="ECO:0000256" key="3">
    <source>
        <dbReference type="ARBA" id="ARBA00022917"/>
    </source>
</evidence>
<dbReference type="InterPro" id="IPR019815">
    <property type="entry name" value="Translation_initiation_fac_3_C"/>
</dbReference>
<sequence length="341" mass="38993">MLFRPFFSLKQTTQTFKAASHYGGLLSMFAPSSCVQKTIHHQHHTNPAALIMIGQTSNLLFSSNTTSSSTKSYHSSLLMRSTQQEENEDEDVYLDRVAAELDIQWTSYFKARSLNRKSADRLRRGRQLLVASPEDLGIEEMVKPINYEIPDHFTHYRLIRISDGTMIGEKVPRAEAEAIASNESLDLILVVDTVNPPIVKLGDYVVFLKRAIIKDKLGELKELEKQLEEKKIKEIRFSGAIEEHDLDVKMKKTVKFLLSGKKVRILCFRVEKEEEAFQLLKDFMSKVRAKIANDLPGMDVKKILEEEKPFKQKNEYLFNVKIKDDALAKIKKITAASKDAE</sequence>
<dbReference type="Gene3D" id="3.30.110.10">
    <property type="entry name" value="Translation initiation factor 3 (IF-3), C-terminal domain"/>
    <property type="match status" value="1"/>
</dbReference>
<dbReference type="PANTHER" id="PTHR10938:SF0">
    <property type="entry name" value="TRANSLATION INITIATION FACTOR IF-3, MITOCHONDRIAL"/>
    <property type="match status" value="1"/>
</dbReference>
<dbReference type="OrthoDB" id="21573at2759"/>
<comment type="similarity">
    <text evidence="1">Belongs to the IF-3 family.</text>
</comment>
<dbReference type="OMA" id="KNEYMLT"/>
<dbReference type="InterPro" id="IPR019814">
    <property type="entry name" value="Translation_initiation_fac_3_N"/>
</dbReference>
<dbReference type="InterPro" id="IPR001288">
    <property type="entry name" value="Translation_initiation_fac_3"/>
</dbReference>
<dbReference type="GeneID" id="68112758"/>
<dbReference type="EMBL" id="VFQX01000044">
    <property type="protein sequence ID" value="KAF0975546.1"/>
    <property type="molecule type" value="Genomic_DNA"/>
</dbReference>
<proteinExistence type="inferred from homology"/>
<dbReference type="Pfam" id="PF00707">
    <property type="entry name" value="IF3_C"/>
    <property type="match status" value="1"/>
</dbReference>
<evidence type="ECO:0000256" key="1">
    <source>
        <dbReference type="ARBA" id="ARBA00005439"/>
    </source>
</evidence>
<keyword evidence="7" id="KW-1185">Reference proteome</keyword>
<dbReference type="VEuPathDB" id="AmoebaDB:NfTy_067050"/>
<reference evidence="6 7" key="1">
    <citation type="journal article" date="2019" name="Sci. Rep.">
        <title>Nanopore sequencing improves the draft genome of the human pathogenic amoeba Naegleria fowleri.</title>
        <authorList>
            <person name="Liechti N."/>
            <person name="Schurch N."/>
            <person name="Bruggmann R."/>
            <person name="Wittwer M."/>
        </authorList>
    </citation>
    <scope>NUCLEOTIDE SEQUENCE [LARGE SCALE GENOMIC DNA]</scope>
    <source>
        <strain evidence="6 7">ATCC 30894</strain>
    </source>
</reference>
<protein>
    <recommendedName>
        <fullName evidence="8">Translation initiation factor 3 N-terminal domain-containing protein</fullName>
    </recommendedName>
</protein>
<gene>
    <name evidence="6" type="ORF">FDP41_005540</name>
</gene>
<evidence type="ECO:0008006" key="8">
    <source>
        <dbReference type="Google" id="ProtNLM"/>
    </source>
</evidence>
<dbReference type="AlphaFoldDB" id="A0A6A5BKY7"/>
<name>A0A6A5BKY7_NAEFO</name>
<evidence type="ECO:0000313" key="7">
    <source>
        <dbReference type="Proteomes" id="UP000444721"/>
    </source>
</evidence>
<dbReference type="VEuPathDB" id="AmoebaDB:NF0130950"/>
<dbReference type="RefSeq" id="XP_044560259.1">
    <property type="nucleotide sequence ID" value="XM_044709076.1"/>
</dbReference>
<dbReference type="InterPro" id="IPR036788">
    <property type="entry name" value="T_IF-3_C_sf"/>
</dbReference>
<accession>A0A6A5BKY7</accession>
<feature type="domain" description="Translation initiation factor 3 C-terminal" evidence="4">
    <location>
        <begin position="231"/>
        <end position="288"/>
    </location>
</feature>
<dbReference type="GO" id="GO:0003743">
    <property type="term" value="F:translation initiation factor activity"/>
    <property type="evidence" value="ECO:0007669"/>
    <property type="project" value="UniProtKB-KW"/>
</dbReference>
<organism evidence="6 7">
    <name type="scientific">Naegleria fowleri</name>
    <name type="common">Brain eating amoeba</name>
    <dbReference type="NCBI Taxonomy" id="5763"/>
    <lineage>
        <taxon>Eukaryota</taxon>
        <taxon>Discoba</taxon>
        <taxon>Heterolobosea</taxon>
        <taxon>Tetramitia</taxon>
        <taxon>Eutetramitia</taxon>
        <taxon>Vahlkampfiidae</taxon>
        <taxon>Naegleria</taxon>
    </lineage>
</organism>
<evidence type="ECO:0000256" key="2">
    <source>
        <dbReference type="ARBA" id="ARBA00022540"/>
    </source>
</evidence>
<dbReference type="NCBIfam" id="TIGR00168">
    <property type="entry name" value="infC"/>
    <property type="match status" value="1"/>
</dbReference>
<comment type="caution">
    <text evidence="6">The sequence shown here is derived from an EMBL/GenBank/DDBJ whole genome shotgun (WGS) entry which is preliminary data.</text>
</comment>
<dbReference type="Gene3D" id="3.10.20.80">
    <property type="entry name" value="Translation initiation factor 3 (IF-3), N-terminal domain"/>
    <property type="match status" value="1"/>
</dbReference>
<dbReference type="GO" id="GO:0005737">
    <property type="term" value="C:cytoplasm"/>
    <property type="evidence" value="ECO:0007669"/>
    <property type="project" value="UniProtKB-ARBA"/>
</dbReference>
<dbReference type="Pfam" id="PF05198">
    <property type="entry name" value="IF3_N"/>
    <property type="match status" value="1"/>
</dbReference>
<dbReference type="GO" id="GO:0032790">
    <property type="term" value="P:ribosome disassembly"/>
    <property type="evidence" value="ECO:0007669"/>
    <property type="project" value="TreeGrafter"/>
</dbReference>
<evidence type="ECO:0000259" key="4">
    <source>
        <dbReference type="Pfam" id="PF00707"/>
    </source>
</evidence>
<dbReference type="InterPro" id="IPR036787">
    <property type="entry name" value="T_IF-3_N_sf"/>
</dbReference>
<keyword evidence="3" id="KW-0648">Protein biosynthesis</keyword>
<dbReference type="Proteomes" id="UP000444721">
    <property type="component" value="Unassembled WGS sequence"/>
</dbReference>
<dbReference type="SUPFAM" id="SSF55200">
    <property type="entry name" value="Translation initiation factor IF3, C-terminal domain"/>
    <property type="match status" value="1"/>
</dbReference>
<feature type="domain" description="Translation initiation factor 3 N-terminal" evidence="5">
    <location>
        <begin position="146"/>
        <end position="207"/>
    </location>
</feature>
<evidence type="ECO:0000313" key="6">
    <source>
        <dbReference type="EMBL" id="KAF0975546.1"/>
    </source>
</evidence>
<keyword evidence="2" id="KW-0396">Initiation factor</keyword>
<dbReference type="GO" id="GO:0043022">
    <property type="term" value="F:ribosome binding"/>
    <property type="evidence" value="ECO:0007669"/>
    <property type="project" value="TreeGrafter"/>
</dbReference>
<dbReference type="SUPFAM" id="SSF54364">
    <property type="entry name" value="Translation initiation factor IF3, N-terminal domain"/>
    <property type="match status" value="1"/>
</dbReference>
<evidence type="ECO:0000259" key="5">
    <source>
        <dbReference type="Pfam" id="PF05198"/>
    </source>
</evidence>
<dbReference type="PANTHER" id="PTHR10938">
    <property type="entry name" value="TRANSLATION INITIATION FACTOR IF-3"/>
    <property type="match status" value="1"/>
</dbReference>
<dbReference type="VEuPathDB" id="AmoebaDB:FDP41_005540"/>